<keyword evidence="4 7" id="KW-0548">Nucleotidyltransferase</keyword>
<proteinExistence type="inferred from homology"/>
<dbReference type="InterPro" id="IPR005835">
    <property type="entry name" value="NTP_transferase_dom"/>
</dbReference>
<dbReference type="PANTHER" id="PTHR43197:SF1">
    <property type="entry name" value="UTP--GLUCOSE-1-PHOSPHATE URIDYLYLTRANSFERASE"/>
    <property type="match status" value="1"/>
</dbReference>
<evidence type="ECO:0000256" key="4">
    <source>
        <dbReference type="ARBA" id="ARBA00022695"/>
    </source>
</evidence>
<dbReference type="EC" id="2.7.7.9" evidence="2"/>
<name>A0ABT4TSI3_9ACTN</name>
<feature type="domain" description="Nucleotidyl transferase" evidence="6">
    <location>
        <begin position="13"/>
        <end position="247"/>
    </location>
</feature>
<comment type="catalytic activity">
    <reaction evidence="5">
        <text>alpha-D-glucose 1-phosphate + UTP + H(+) = UDP-alpha-D-glucose + diphosphate</text>
        <dbReference type="Rhea" id="RHEA:19889"/>
        <dbReference type="ChEBI" id="CHEBI:15378"/>
        <dbReference type="ChEBI" id="CHEBI:33019"/>
        <dbReference type="ChEBI" id="CHEBI:46398"/>
        <dbReference type="ChEBI" id="CHEBI:58601"/>
        <dbReference type="ChEBI" id="CHEBI:58885"/>
        <dbReference type="EC" id="2.7.7.9"/>
    </reaction>
</comment>
<evidence type="ECO:0000313" key="7">
    <source>
        <dbReference type="EMBL" id="MDA2807638.1"/>
    </source>
</evidence>
<comment type="similarity">
    <text evidence="1">Belongs to the UDPGP type 2 family.</text>
</comment>
<accession>A0ABT4TSI3</accession>
<keyword evidence="3" id="KW-0808">Transferase</keyword>
<evidence type="ECO:0000256" key="3">
    <source>
        <dbReference type="ARBA" id="ARBA00022679"/>
    </source>
</evidence>
<dbReference type="GO" id="GO:0016779">
    <property type="term" value="F:nucleotidyltransferase activity"/>
    <property type="evidence" value="ECO:0007669"/>
    <property type="project" value="UniProtKB-KW"/>
</dbReference>
<dbReference type="CDD" id="cd02541">
    <property type="entry name" value="UGPase_prokaryotic"/>
    <property type="match status" value="1"/>
</dbReference>
<evidence type="ECO:0000256" key="5">
    <source>
        <dbReference type="ARBA" id="ARBA00048128"/>
    </source>
</evidence>
<reference evidence="7" key="1">
    <citation type="submission" date="2023-01" db="EMBL/GenBank/DDBJ databases">
        <title>Draft genome sequence of Nocardiopsis sp. LSu2-4 isolated from halophytes.</title>
        <authorList>
            <person name="Duangmal K."/>
            <person name="Chantavorakit T."/>
        </authorList>
    </citation>
    <scope>NUCLEOTIDE SEQUENCE</scope>
    <source>
        <strain evidence="7">LSu2-4</strain>
    </source>
</reference>
<dbReference type="Pfam" id="PF00483">
    <property type="entry name" value="NTP_transferase"/>
    <property type="match status" value="1"/>
</dbReference>
<dbReference type="EMBL" id="JAQFWP010000059">
    <property type="protein sequence ID" value="MDA2807638.1"/>
    <property type="molecule type" value="Genomic_DNA"/>
</dbReference>
<dbReference type="InterPro" id="IPR029044">
    <property type="entry name" value="Nucleotide-diphossugar_trans"/>
</dbReference>
<dbReference type="Proteomes" id="UP001165685">
    <property type="component" value="Unassembled WGS sequence"/>
</dbReference>
<evidence type="ECO:0000256" key="1">
    <source>
        <dbReference type="ARBA" id="ARBA00006890"/>
    </source>
</evidence>
<evidence type="ECO:0000313" key="8">
    <source>
        <dbReference type="Proteomes" id="UP001165685"/>
    </source>
</evidence>
<protein>
    <recommendedName>
        <fullName evidence="2">UTP--glucose-1-phosphate uridylyltransferase</fullName>
        <ecNumber evidence="2">2.7.7.9</ecNumber>
    </recommendedName>
</protein>
<keyword evidence="8" id="KW-1185">Reference proteome</keyword>
<evidence type="ECO:0000256" key="2">
    <source>
        <dbReference type="ARBA" id="ARBA00012415"/>
    </source>
</evidence>
<organism evidence="7 8">
    <name type="scientific">Nocardiopsis suaedae</name>
    <dbReference type="NCBI Taxonomy" id="3018444"/>
    <lineage>
        <taxon>Bacteria</taxon>
        <taxon>Bacillati</taxon>
        <taxon>Actinomycetota</taxon>
        <taxon>Actinomycetes</taxon>
        <taxon>Streptosporangiales</taxon>
        <taxon>Nocardiopsidaceae</taxon>
        <taxon>Nocardiopsis</taxon>
    </lineage>
</organism>
<dbReference type="SUPFAM" id="SSF53448">
    <property type="entry name" value="Nucleotide-diphospho-sugar transferases"/>
    <property type="match status" value="1"/>
</dbReference>
<dbReference type="InterPro" id="IPR005771">
    <property type="entry name" value="GalU_uridylyltTrfase_bac/arc"/>
</dbReference>
<dbReference type="PANTHER" id="PTHR43197">
    <property type="entry name" value="UTP--GLUCOSE-1-PHOSPHATE URIDYLYLTRANSFERASE"/>
    <property type="match status" value="1"/>
</dbReference>
<comment type="caution">
    <text evidence="7">The sequence shown here is derived from an EMBL/GenBank/DDBJ whole genome shotgun (WGS) entry which is preliminary data.</text>
</comment>
<evidence type="ECO:0000259" key="6">
    <source>
        <dbReference type="Pfam" id="PF00483"/>
    </source>
</evidence>
<dbReference type="RefSeq" id="WP_270680265.1">
    <property type="nucleotide sequence ID" value="NZ_JAQFWP010000059.1"/>
</dbReference>
<dbReference type="Gene3D" id="3.90.550.10">
    <property type="entry name" value="Spore Coat Polysaccharide Biosynthesis Protein SpsA, Chain A"/>
    <property type="match status" value="1"/>
</dbReference>
<sequence>MPIPVLPGTTPTKAVIPAAGYGTRLLPVTKAVPKELLPIVDRPALQYVVEEAVASGLPDVLVVTGRNKSALEDYFDHAPELDGAAGASAAARLAGLGELREEVGLHFVRQGRMLGLGHAVLQARMHVGDEPFAVLLPDDLLSDDDPLLERMLRVREEHGGSVVALMEVPRERIPLYGCAAVDGAPEGGTVRVADLVEKPSADEAPSTLAVVGRYVLSPRVFAALEKIGPGLGGEVQLTDALRTMAADPGTWGPVHGVLMRGERYDTGDRAEYLRTVVRLAARHGELGPDFTAWLRDFVSDAAR</sequence>
<gene>
    <name evidence="7" type="ORF">O4U47_24220</name>
</gene>